<accession>A0A2L1IWZ9</accession>
<organism evidence="1 2">
    <name type="scientific">Mycobacterium phage Cuke</name>
    <dbReference type="NCBI Taxonomy" id="2079417"/>
    <lineage>
        <taxon>Viruses</taxon>
        <taxon>Duplodnaviria</taxon>
        <taxon>Heunggongvirae</taxon>
        <taxon>Uroviricota</taxon>
        <taxon>Caudoviricetes</taxon>
        <taxon>Cukevirus</taxon>
        <taxon>Cukevirus cuke</taxon>
    </lineage>
</organism>
<dbReference type="EMBL" id="MG757156">
    <property type="protein sequence ID" value="AVD99682.1"/>
    <property type="molecule type" value="Genomic_DNA"/>
</dbReference>
<gene>
    <name evidence="1" type="ORF">SEA_CUKE_64</name>
</gene>
<evidence type="ECO:0000313" key="1">
    <source>
        <dbReference type="EMBL" id="AVD99682.1"/>
    </source>
</evidence>
<protein>
    <submittedName>
        <fullName evidence="1">Uncharacterized protein</fullName>
    </submittedName>
</protein>
<keyword evidence="2" id="KW-1185">Reference proteome</keyword>
<name>A0A2L1IWZ9_9CAUD</name>
<reference evidence="2" key="1">
    <citation type="submission" date="2018-01" db="EMBL/GenBank/DDBJ databases">
        <authorList>
            <person name="Gaut B.S."/>
            <person name="Morton B.R."/>
            <person name="Clegg M.T."/>
            <person name="Duvall M.R."/>
        </authorList>
    </citation>
    <scope>NUCLEOTIDE SEQUENCE [LARGE SCALE GENOMIC DNA]</scope>
</reference>
<evidence type="ECO:0000313" key="2">
    <source>
        <dbReference type="Proteomes" id="UP000240246"/>
    </source>
</evidence>
<proteinExistence type="predicted"/>
<sequence>MMQMIRKRLRANRFRKLQNRANDERLVKFHSDLAKQTHDERKQKR</sequence>
<dbReference type="Proteomes" id="UP000240246">
    <property type="component" value="Segment"/>
</dbReference>